<evidence type="ECO:0000313" key="1">
    <source>
        <dbReference type="EMBL" id="UUZ44780.1"/>
    </source>
</evidence>
<dbReference type="Proteomes" id="UP001059663">
    <property type="component" value="Chromosome"/>
</dbReference>
<organism evidence="1 2">
    <name type="scientific">Janibacter limosus</name>
    <dbReference type="NCBI Taxonomy" id="53458"/>
    <lineage>
        <taxon>Bacteria</taxon>
        <taxon>Bacillati</taxon>
        <taxon>Actinomycetota</taxon>
        <taxon>Actinomycetes</taxon>
        <taxon>Micrococcales</taxon>
        <taxon>Intrasporangiaceae</taxon>
        <taxon>Janibacter</taxon>
    </lineage>
</organism>
<reference evidence="1" key="1">
    <citation type="submission" date="2021-11" db="EMBL/GenBank/DDBJ databases">
        <title>Study of the species diversity of bacterial strains isolated from a unique natural object - Shulgan-Tash cave (Bashkiria).</title>
        <authorList>
            <person name="Sazanova A.L."/>
            <person name="Chirak E.R."/>
            <person name="Safronova V.I."/>
        </authorList>
    </citation>
    <scope>NUCLEOTIDE SEQUENCE</scope>
    <source>
        <strain evidence="1">P1</strain>
    </source>
</reference>
<protein>
    <submittedName>
        <fullName evidence="1">TetR/AcrR family transcriptional regulator</fullName>
    </submittedName>
</protein>
<accession>A0AC61U411</accession>
<name>A0AC61U411_9MICO</name>
<gene>
    <name evidence="1" type="ORF">LP422_21270</name>
</gene>
<dbReference type="EMBL" id="CP087977">
    <property type="protein sequence ID" value="UUZ44780.1"/>
    <property type="molecule type" value="Genomic_DNA"/>
</dbReference>
<sequence length="94" mass="10524">MARQRVTTTSDVVEAAAHVFARKGYRSSTIDDICLEAGVSRPTIYKYVESKPRLPGPDGRARHRGAQRAHRRHPRRPRTHPATRSASWSACTST</sequence>
<proteinExistence type="predicted"/>
<evidence type="ECO:0000313" key="2">
    <source>
        <dbReference type="Proteomes" id="UP001059663"/>
    </source>
</evidence>